<dbReference type="GO" id="GO:0030170">
    <property type="term" value="F:pyridoxal phosphate binding"/>
    <property type="evidence" value="ECO:0007669"/>
    <property type="project" value="InterPro"/>
</dbReference>
<comment type="similarity">
    <text evidence="1 3">Belongs to the class-III pyridoxal-phosphate-dependent aminotransferase family.</text>
</comment>
<dbReference type="InterPro" id="IPR015424">
    <property type="entry name" value="PyrdxlP-dep_Trfase"/>
</dbReference>
<sequence>MQMNNAFDPEAAGTLDEATRALVERRARLLGPAYRLFYKEPIHFVRGRGSRLWDADGNEFLDAYNNVVSVGHAHPAVVDAVHRQMATLCTHTRYLQEGILDYAEQLLATFGGAPGDRHLMMTCTGSEANDLATRIAKHRTGNQGVIVTSEAYHGNSECTAGFSPSLGDNSPLGTWVRRIPAPDSYRIGDADLPGFFEQRVREAIADLHRHGQGVAALIVDSLFSSDGIYAHPTSLLRGAVDAVHEAGGLFIADEVQSGFARSGDAMWGYQRHGVSPDIITTGKPMGNGYPVAGVVVDHDVVSKFGRELRYFNTFGGNSVAVAAAQATLNVIEQERLLDNVHTTGAGLLAGLGELAQRHHCIGDVRGAGFYIGVEIVSDHDLKTPDAQLTAQIVNGLRDRRVLISATGP</sequence>
<dbReference type="EMBL" id="ALQA01000056">
    <property type="protein sequence ID" value="EJZ06598.1"/>
    <property type="molecule type" value="Genomic_DNA"/>
</dbReference>
<evidence type="ECO:0000256" key="1">
    <source>
        <dbReference type="ARBA" id="ARBA00008954"/>
    </source>
</evidence>
<dbReference type="GO" id="GO:0008483">
    <property type="term" value="F:transaminase activity"/>
    <property type="evidence" value="ECO:0007669"/>
    <property type="project" value="UniProtKB-KW"/>
</dbReference>
<evidence type="ECO:0000313" key="4">
    <source>
        <dbReference type="EMBL" id="EJZ06598.1"/>
    </source>
</evidence>
<keyword evidence="2 3" id="KW-0663">Pyridoxal phosphate</keyword>
<dbReference type="InterPro" id="IPR015422">
    <property type="entry name" value="PyrdxlP-dep_Trfase_small"/>
</dbReference>
<accession>K0UVI0</accession>
<evidence type="ECO:0000256" key="2">
    <source>
        <dbReference type="ARBA" id="ARBA00022898"/>
    </source>
</evidence>
<name>K0UVI0_MYCVA</name>
<dbReference type="PANTHER" id="PTHR45688">
    <property type="match status" value="1"/>
</dbReference>
<evidence type="ECO:0000256" key="3">
    <source>
        <dbReference type="RuleBase" id="RU003560"/>
    </source>
</evidence>
<reference evidence="4 5" key="1">
    <citation type="journal article" date="2012" name="J. Bacteriol.">
        <title>Complete Genome Sequence of Mycobacterium vaccae Type Strain ATCC 25954.</title>
        <authorList>
            <person name="Ho Y.S."/>
            <person name="Adroub S.A."/>
            <person name="Abadi M."/>
            <person name="Al Alwan B."/>
            <person name="Alkhateeb R."/>
            <person name="Gao G."/>
            <person name="Ragab A."/>
            <person name="Ali S."/>
            <person name="van Soolingen D."/>
            <person name="Bitter W."/>
            <person name="Pain A."/>
            <person name="Abdallah A.M."/>
        </authorList>
    </citation>
    <scope>NUCLEOTIDE SEQUENCE [LARGE SCALE GENOMIC DNA]</scope>
    <source>
        <strain evidence="4 5">ATCC 25954</strain>
    </source>
</reference>
<proteinExistence type="inferred from homology"/>
<dbReference type="InterPro" id="IPR049704">
    <property type="entry name" value="Aminotrans_3_PPA_site"/>
</dbReference>
<dbReference type="eggNOG" id="COG0160">
    <property type="taxonomic scope" value="Bacteria"/>
</dbReference>
<keyword evidence="4" id="KW-0808">Transferase</keyword>
<dbReference type="HOGENOM" id="CLU_016922_8_0_11"/>
<dbReference type="InterPro" id="IPR015421">
    <property type="entry name" value="PyrdxlP-dep_Trfase_major"/>
</dbReference>
<feature type="non-terminal residue" evidence="4">
    <location>
        <position position="408"/>
    </location>
</feature>
<comment type="caution">
    <text evidence="4">The sequence shown here is derived from an EMBL/GenBank/DDBJ whole genome shotgun (WGS) entry which is preliminary data.</text>
</comment>
<dbReference type="Gene3D" id="3.90.1150.10">
    <property type="entry name" value="Aspartate Aminotransferase, domain 1"/>
    <property type="match status" value="1"/>
</dbReference>
<dbReference type="InterPro" id="IPR005814">
    <property type="entry name" value="Aminotrans_3"/>
</dbReference>
<dbReference type="SUPFAM" id="SSF53383">
    <property type="entry name" value="PLP-dependent transferases"/>
    <property type="match status" value="1"/>
</dbReference>
<keyword evidence="4" id="KW-0032">Aminotransferase</keyword>
<evidence type="ECO:0000313" key="5">
    <source>
        <dbReference type="Proteomes" id="UP000006072"/>
    </source>
</evidence>
<dbReference type="Proteomes" id="UP000006072">
    <property type="component" value="Unassembled WGS sequence"/>
</dbReference>
<dbReference type="Pfam" id="PF00202">
    <property type="entry name" value="Aminotran_3"/>
    <property type="match status" value="1"/>
</dbReference>
<keyword evidence="5" id="KW-1185">Reference proteome</keyword>
<dbReference type="CDD" id="cd00610">
    <property type="entry name" value="OAT_like"/>
    <property type="match status" value="1"/>
</dbReference>
<dbReference type="PROSITE" id="PS00600">
    <property type="entry name" value="AA_TRANSFER_CLASS_3"/>
    <property type="match status" value="1"/>
</dbReference>
<protein>
    <submittedName>
        <fullName evidence="4">4-aminobutyrate aminotransferase</fullName>
    </submittedName>
</protein>
<dbReference type="Gene3D" id="3.40.640.10">
    <property type="entry name" value="Type I PLP-dependent aspartate aminotransferase-like (Major domain)"/>
    <property type="match status" value="1"/>
</dbReference>
<dbReference type="PIRSF" id="PIRSF000521">
    <property type="entry name" value="Transaminase_4ab_Lys_Orn"/>
    <property type="match status" value="1"/>
</dbReference>
<organism evidence="4 5">
    <name type="scientific">Mycolicibacterium vaccae ATCC 25954</name>
    <dbReference type="NCBI Taxonomy" id="1194972"/>
    <lineage>
        <taxon>Bacteria</taxon>
        <taxon>Bacillati</taxon>
        <taxon>Actinomycetota</taxon>
        <taxon>Actinomycetes</taxon>
        <taxon>Mycobacteriales</taxon>
        <taxon>Mycobacteriaceae</taxon>
        <taxon>Mycolicibacterium</taxon>
    </lineage>
</organism>
<dbReference type="AlphaFoldDB" id="K0UVI0"/>
<gene>
    <name evidence="4" type="ORF">MVAC_21373</name>
</gene>
<dbReference type="PANTHER" id="PTHR45688:SF13">
    <property type="entry name" value="ALANINE--GLYOXYLATE AMINOTRANSFERASE 2-LIKE"/>
    <property type="match status" value="1"/>
</dbReference>